<sequence length="82" mass="9814">YRIKHLQKQVEESVHQTELDKINRKYEDVVEKYRDLLEQQHTYVQQTEQSSLLSVFSREFSQSLNNLELSVYPNLCLLAIDN</sequence>
<name>A0A8S3INW5_9BILA</name>
<evidence type="ECO:0000313" key="2">
    <source>
        <dbReference type="Proteomes" id="UP000676336"/>
    </source>
</evidence>
<feature type="non-terminal residue" evidence="1">
    <location>
        <position position="1"/>
    </location>
</feature>
<proteinExistence type="predicted"/>
<accession>A0A8S3INW5</accession>
<dbReference type="EMBL" id="CAJOBI010334723">
    <property type="protein sequence ID" value="CAF5204147.1"/>
    <property type="molecule type" value="Genomic_DNA"/>
</dbReference>
<protein>
    <submittedName>
        <fullName evidence="1">Uncharacterized protein</fullName>
    </submittedName>
</protein>
<dbReference type="Proteomes" id="UP000676336">
    <property type="component" value="Unassembled WGS sequence"/>
</dbReference>
<organism evidence="1 2">
    <name type="scientific">Rotaria magnacalcarata</name>
    <dbReference type="NCBI Taxonomy" id="392030"/>
    <lineage>
        <taxon>Eukaryota</taxon>
        <taxon>Metazoa</taxon>
        <taxon>Spiralia</taxon>
        <taxon>Gnathifera</taxon>
        <taxon>Rotifera</taxon>
        <taxon>Eurotatoria</taxon>
        <taxon>Bdelloidea</taxon>
        <taxon>Philodinida</taxon>
        <taxon>Philodinidae</taxon>
        <taxon>Rotaria</taxon>
    </lineage>
</organism>
<dbReference type="AlphaFoldDB" id="A0A8S3INW5"/>
<gene>
    <name evidence="1" type="ORF">SMN809_LOCUS76392</name>
</gene>
<evidence type="ECO:0000313" key="1">
    <source>
        <dbReference type="EMBL" id="CAF5204147.1"/>
    </source>
</evidence>
<reference evidence="1" key="1">
    <citation type="submission" date="2021-02" db="EMBL/GenBank/DDBJ databases">
        <authorList>
            <person name="Nowell W R."/>
        </authorList>
    </citation>
    <scope>NUCLEOTIDE SEQUENCE</scope>
</reference>
<comment type="caution">
    <text evidence="1">The sequence shown here is derived from an EMBL/GenBank/DDBJ whole genome shotgun (WGS) entry which is preliminary data.</text>
</comment>